<evidence type="ECO:0000313" key="1">
    <source>
        <dbReference type="EMBL" id="WGV52102.1"/>
    </source>
</evidence>
<dbReference type="SUPFAM" id="SSF54593">
    <property type="entry name" value="Glyoxalase/Bleomycin resistance protein/Dihydroxybiphenyl dioxygenase"/>
    <property type="match status" value="1"/>
</dbReference>
<dbReference type="Proteomes" id="UP001230933">
    <property type="component" value="Chromosome"/>
</dbReference>
<protein>
    <submittedName>
        <fullName evidence="1">VOC family protein</fullName>
    </submittedName>
</protein>
<dbReference type="EMBL" id="CP124545">
    <property type="protein sequence ID" value="WGV52102.1"/>
    <property type="molecule type" value="Genomic_DNA"/>
</dbReference>
<accession>A0AAX3VDL7</accession>
<dbReference type="InterPro" id="IPR029068">
    <property type="entry name" value="Glyas_Bleomycin-R_OHBP_Dase"/>
</dbReference>
<dbReference type="Gene3D" id="3.10.180.10">
    <property type="entry name" value="2,3-Dihydroxybiphenyl 1,2-Dioxygenase, domain 1"/>
    <property type="match status" value="1"/>
</dbReference>
<name>A0AAX3VDL7_RHOER</name>
<sequence length="103" mass="10928">MTIEIFGPTAPTALKFGDQKINPRPLGSAEQDPAWTTGVVETAGSEDLCFITLASPGTVREHLENCGVEVLDGPVTKLGALGEMVSHYCREPDGSLIEIAVYP</sequence>
<proteinExistence type="predicted"/>
<organism evidence="1 2">
    <name type="scientific">Rhodococcus erythropolis</name>
    <name type="common">Arthrobacter picolinophilus</name>
    <dbReference type="NCBI Taxonomy" id="1833"/>
    <lineage>
        <taxon>Bacteria</taxon>
        <taxon>Bacillati</taxon>
        <taxon>Actinomycetota</taxon>
        <taxon>Actinomycetes</taxon>
        <taxon>Mycobacteriales</taxon>
        <taxon>Nocardiaceae</taxon>
        <taxon>Rhodococcus</taxon>
        <taxon>Rhodococcus erythropolis group</taxon>
    </lineage>
</organism>
<evidence type="ECO:0000313" key="2">
    <source>
        <dbReference type="Proteomes" id="UP001230933"/>
    </source>
</evidence>
<gene>
    <name evidence="1" type="ORF">QIE55_13165</name>
</gene>
<dbReference type="AlphaFoldDB" id="A0AAX3VDL7"/>
<reference evidence="1" key="1">
    <citation type="submission" date="2023-08" db="EMBL/GenBank/DDBJ databases">
        <title>Isolation and Characterization of Rhodococcus erythropolis MGMM8.</title>
        <authorList>
            <person name="Diabankana R.G.C."/>
            <person name="Afordoanyi D.M."/>
            <person name="Validov S.Z."/>
        </authorList>
    </citation>
    <scope>NUCLEOTIDE SEQUENCE</scope>
    <source>
        <strain evidence="1">MGMM8</strain>
    </source>
</reference>